<proteinExistence type="predicted"/>
<sequence length="52" mass="5981">MNEGRYVVCLRPSGTEPKIKFYFGVKELSMEASKQSLDKLKSDLMSRIEKIV</sequence>
<evidence type="ECO:0000313" key="3">
    <source>
        <dbReference type="Proteomes" id="UP001275315"/>
    </source>
</evidence>
<dbReference type="Gene3D" id="3.30.310.50">
    <property type="entry name" value="Alpha-D-phosphohexomutase, C-terminal domain"/>
    <property type="match status" value="1"/>
</dbReference>
<feature type="domain" description="Alpha-D-phosphohexomutase C-terminal" evidence="1">
    <location>
        <begin position="3"/>
        <end position="26"/>
    </location>
</feature>
<dbReference type="Proteomes" id="UP001275315">
    <property type="component" value="Unassembled WGS sequence"/>
</dbReference>
<keyword evidence="3" id="KW-1185">Reference proteome</keyword>
<protein>
    <recommendedName>
        <fullName evidence="1">Alpha-D-phosphohexomutase C-terminal domain-containing protein</fullName>
    </recommendedName>
</protein>
<dbReference type="SUPFAM" id="SSF55957">
    <property type="entry name" value="Phosphoglucomutase, C-terminal domain"/>
    <property type="match status" value="1"/>
</dbReference>
<dbReference type="Pfam" id="PF00408">
    <property type="entry name" value="PGM_PMM_IV"/>
    <property type="match status" value="1"/>
</dbReference>
<comment type="caution">
    <text evidence="2">The sequence shown here is derived from an EMBL/GenBank/DDBJ whole genome shotgun (WGS) entry which is preliminary data.</text>
</comment>
<dbReference type="InterPro" id="IPR005843">
    <property type="entry name" value="A-D-PHexomutase_C"/>
</dbReference>
<name>A0ABU5CSK2_9BACI</name>
<evidence type="ECO:0000313" key="2">
    <source>
        <dbReference type="EMBL" id="MDY0409348.1"/>
    </source>
</evidence>
<organism evidence="2 3">
    <name type="scientific">Paracerasibacillus soli</name>
    <dbReference type="NCBI Taxonomy" id="480284"/>
    <lineage>
        <taxon>Bacteria</taxon>
        <taxon>Bacillati</taxon>
        <taxon>Bacillota</taxon>
        <taxon>Bacilli</taxon>
        <taxon>Bacillales</taxon>
        <taxon>Bacillaceae</taxon>
        <taxon>Paracerasibacillus</taxon>
    </lineage>
</organism>
<gene>
    <name evidence="2" type="ORF">RWD45_13190</name>
</gene>
<accession>A0ABU5CSK2</accession>
<dbReference type="InterPro" id="IPR036900">
    <property type="entry name" value="A-D-PHexomutase_C_sf"/>
</dbReference>
<dbReference type="EMBL" id="JAWDIQ010000002">
    <property type="protein sequence ID" value="MDY0409348.1"/>
    <property type="molecule type" value="Genomic_DNA"/>
</dbReference>
<reference evidence="2 3" key="1">
    <citation type="submission" date="2023-10" db="EMBL/GenBank/DDBJ databases">
        <title>Virgibacillus soli CC-YMP-6 genome.</title>
        <authorList>
            <person name="Miliotis G."/>
            <person name="Sengupta P."/>
            <person name="Hameed A."/>
            <person name="Chuvochina M."/>
            <person name="Mcdonagh F."/>
            <person name="Simpson A.C."/>
            <person name="Singh N.K."/>
            <person name="Rekha P.D."/>
            <person name="Raman K."/>
            <person name="Hugenholtz P."/>
            <person name="Venkateswaran K."/>
        </authorList>
    </citation>
    <scope>NUCLEOTIDE SEQUENCE [LARGE SCALE GENOMIC DNA]</scope>
    <source>
        <strain evidence="2 3">CC-YMP-6</strain>
    </source>
</reference>
<evidence type="ECO:0000259" key="1">
    <source>
        <dbReference type="Pfam" id="PF00408"/>
    </source>
</evidence>